<feature type="chain" id="PRO_5007162020" description="DUF4148 domain-containing protein" evidence="1">
    <location>
        <begin position="22"/>
        <end position="76"/>
    </location>
</feature>
<comment type="caution">
    <text evidence="2">The sequence shown here is derived from an EMBL/GenBank/DDBJ whole genome shotgun (WGS) entry which is preliminary data.</text>
</comment>
<name>A0A119DQG3_9BURK</name>
<accession>A0A119DQG3</accession>
<reference evidence="2 3" key="1">
    <citation type="submission" date="2015-11" db="EMBL/GenBank/DDBJ databases">
        <title>Expanding the genomic diversity of Burkholderia species for the development of highly accurate diagnostics.</title>
        <authorList>
            <person name="Sahl J."/>
            <person name="Keim P."/>
            <person name="Wagner D."/>
        </authorList>
    </citation>
    <scope>NUCLEOTIDE SEQUENCE [LARGE SCALE GENOMIC DNA]</scope>
    <source>
        <strain evidence="2 3">MSMB1301WGS</strain>
    </source>
</reference>
<evidence type="ECO:0008006" key="4">
    <source>
        <dbReference type="Google" id="ProtNLM"/>
    </source>
</evidence>
<dbReference type="Pfam" id="PF13663">
    <property type="entry name" value="DUF4148"/>
    <property type="match status" value="1"/>
</dbReference>
<evidence type="ECO:0000256" key="1">
    <source>
        <dbReference type="SAM" id="SignalP"/>
    </source>
</evidence>
<evidence type="ECO:0000313" key="3">
    <source>
        <dbReference type="Proteomes" id="UP000062317"/>
    </source>
</evidence>
<protein>
    <recommendedName>
        <fullName evidence="4">DUF4148 domain-containing protein</fullName>
    </recommendedName>
</protein>
<proteinExistence type="predicted"/>
<dbReference type="RefSeq" id="WP_060109169.1">
    <property type="nucleotide sequence ID" value="NZ_LPEQ01000130.1"/>
</dbReference>
<dbReference type="Proteomes" id="UP000062317">
    <property type="component" value="Unassembled WGS sequence"/>
</dbReference>
<keyword evidence="1" id="KW-0732">Signal</keyword>
<gene>
    <name evidence="2" type="ORF">WT27_15790</name>
</gene>
<dbReference type="AlphaFoldDB" id="A0A119DQG3"/>
<feature type="signal peptide" evidence="1">
    <location>
        <begin position="1"/>
        <end position="21"/>
    </location>
</feature>
<dbReference type="InterPro" id="IPR025421">
    <property type="entry name" value="DUF4148"/>
</dbReference>
<evidence type="ECO:0000313" key="2">
    <source>
        <dbReference type="EMBL" id="KVV39026.1"/>
    </source>
</evidence>
<keyword evidence="3" id="KW-1185">Reference proteome</keyword>
<sequence>MNTSKITLAFAALALTASAYAASPADTAAGHYDGQSANPAVSLAPMAKTRTEVRQELAAARQSGELEALRKLYSGH</sequence>
<dbReference type="EMBL" id="LPEQ01000130">
    <property type="protein sequence ID" value="KVV39026.1"/>
    <property type="molecule type" value="Genomic_DNA"/>
</dbReference>
<organism evidence="2 3">
    <name type="scientific">Burkholderia territorii</name>
    <dbReference type="NCBI Taxonomy" id="1503055"/>
    <lineage>
        <taxon>Bacteria</taxon>
        <taxon>Pseudomonadati</taxon>
        <taxon>Pseudomonadota</taxon>
        <taxon>Betaproteobacteria</taxon>
        <taxon>Burkholderiales</taxon>
        <taxon>Burkholderiaceae</taxon>
        <taxon>Burkholderia</taxon>
        <taxon>Burkholderia cepacia complex</taxon>
    </lineage>
</organism>